<name>A0A7W8DDD6_9GAMM</name>
<organism evidence="1 2">
    <name type="scientific">Rehaibacterium terrae</name>
    <dbReference type="NCBI Taxonomy" id="1341696"/>
    <lineage>
        <taxon>Bacteria</taxon>
        <taxon>Pseudomonadati</taxon>
        <taxon>Pseudomonadota</taxon>
        <taxon>Gammaproteobacteria</taxon>
        <taxon>Lysobacterales</taxon>
        <taxon>Lysobacteraceae</taxon>
        <taxon>Rehaibacterium</taxon>
    </lineage>
</organism>
<accession>A0A7W8DDD6</accession>
<dbReference type="AlphaFoldDB" id="A0A7W8DDD6"/>
<dbReference type="SUPFAM" id="SSF55961">
    <property type="entry name" value="Bet v1-like"/>
    <property type="match status" value="1"/>
</dbReference>
<comment type="caution">
    <text evidence="1">The sequence shown here is derived from an EMBL/GenBank/DDBJ whole genome shotgun (WGS) entry which is preliminary data.</text>
</comment>
<evidence type="ECO:0008006" key="3">
    <source>
        <dbReference type="Google" id="ProtNLM"/>
    </source>
</evidence>
<sequence length="169" mass="19191">MLGVRNVHARTLRASAAAVGALIDTLASDDDRLWPRDRWPAMRLDRALAIGARGGHGPVRYRVEDYRPGQCVRFAFEAPRGFHGWHGFHLEAGDGHTRLVHVLEMRIAGPALLSWPLLFRPLHDALLEDALDRAALALGDAPERQPWSPWVRLLRALLRPRRQSRRNER</sequence>
<evidence type="ECO:0000313" key="2">
    <source>
        <dbReference type="Proteomes" id="UP000519004"/>
    </source>
</evidence>
<dbReference type="EMBL" id="JACHHX010000005">
    <property type="protein sequence ID" value="MBB5015108.1"/>
    <property type="molecule type" value="Genomic_DNA"/>
</dbReference>
<dbReference type="Proteomes" id="UP000519004">
    <property type="component" value="Unassembled WGS sequence"/>
</dbReference>
<evidence type="ECO:0000313" key="1">
    <source>
        <dbReference type="EMBL" id="MBB5015108.1"/>
    </source>
</evidence>
<proteinExistence type="predicted"/>
<dbReference type="RefSeq" id="WP_183947679.1">
    <property type="nucleotide sequence ID" value="NZ_JACHHX010000005.1"/>
</dbReference>
<protein>
    <recommendedName>
        <fullName evidence="3">SRPBCC family protein</fullName>
    </recommendedName>
</protein>
<reference evidence="1 2" key="1">
    <citation type="submission" date="2020-08" db="EMBL/GenBank/DDBJ databases">
        <title>Genomic Encyclopedia of Type Strains, Phase IV (KMG-IV): sequencing the most valuable type-strain genomes for metagenomic binning, comparative biology and taxonomic classification.</title>
        <authorList>
            <person name="Goeker M."/>
        </authorList>
    </citation>
    <scope>NUCLEOTIDE SEQUENCE [LARGE SCALE GENOMIC DNA]</scope>
    <source>
        <strain evidence="1 2">DSM 25897</strain>
    </source>
</reference>
<gene>
    <name evidence="1" type="ORF">HNQ58_000989</name>
</gene>
<keyword evidence="2" id="KW-1185">Reference proteome</keyword>